<evidence type="ECO:0000256" key="4">
    <source>
        <dbReference type="ARBA" id="ARBA00022643"/>
    </source>
</evidence>
<evidence type="ECO:0000259" key="15">
    <source>
        <dbReference type="SMART" id="SM00904"/>
    </source>
</evidence>
<dbReference type="InterPro" id="IPR004821">
    <property type="entry name" value="Cyt_trans-like"/>
</dbReference>
<dbReference type="AlphaFoldDB" id="A0A942YFV5"/>
<accession>A0A942YFV5</accession>
<dbReference type="Pfam" id="PF06574">
    <property type="entry name" value="FAD_syn"/>
    <property type="match status" value="1"/>
</dbReference>
<dbReference type="Gene3D" id="3.40.50.620">
    <property type="entry name" value="HUPs"/>
    <property type="match status" value="1"/>
</dbReference>
<dbReference type="GO" id="GO:0008531">
    <property type="term" value="F:riboflavin kinase activity"/>
    <property type="evidence" value="ECO:0007669"/>
    <property type="project" value="UniProtKB-UniRule"/>
</dbReference>
<dbReference type="GO" id="GO:0006747">
    <property type="term" value="P:FAD biosynthetic process"/>
    <property type="evidence" value="ECO:0007669"/>
    <property type="project" value="UniProtKB-UniRule"/>
</dbReference>
<name>A0A942YFV5_9BACI</name>
<dbReference type="FunFam" id="2.40.30.30:FF:000004">
    <property type="entry name" value="Riboflavin biosynthesis protein"/>
    <property type="match status" value="1"/>
</dbReference>
<evidence type="ECO:0000256" key="8">
    <source>
        <dbReference type="ARBA" id="ARBA00022777"/>
    </source>
</evidence>
<evidence type="ECO:0000256" key="5">
    <source>
        <dbReference type="ARBA" id="ARBA00022679"/>
    </source>
</evidence>
<dbReference type="InterPro" id="IPR014729">
    <property type="entry name" value="Rossmann-like_a/b/a_fold"/>
</dbReference>
<feature type="domain" description="Riboflavin kinase" evidence="15">
    <location>
        <begin position="185"/>
        <end position="312"/>
    </location>
</feature>
<organism evidence="16 17">
    <name type="scientific">Lederbergia citri</name>
    <dbReference type="NCBI Taxonomy" id="2833580"/>
    <lineage>
        <taxon>Bacteria</taxon>
        <taxon>Bacillati</taxon>
        <taxon>Bacillota</taxon>
        <taxon>Bacilli</taxon>
        <taxon>Bacillales</taxon>
        <taxon>Bacillaceae</taxon>
        <taxon>Lederbergia</taxon>
    </lineage>
</organism>
<dbReference type="GO" id="GO:0003919">
    <property type="term" value="F:FMN adenylyltransferase activity"/>
    <property type="evidence" value="ECO:0007669"/>
    <property type="project" value="UniProtKB-UniRule"/>
</dbReference>
<dbReference type="Proteomes" id="UP000681414">
    <property type="component" value="Unassembled WGS sequence"/>
</dbReference>
<evidence type="ECO:0000256" key="11">
    <source>
        <dbReference type="ARBA" id="ARBA00023268"/>
    </source>
</evidence>
<proteinExistence type="inferred from homology"/>
<comment type="pathway">
    <text evidence="2 14">Cofactor biosynthesis; FMN biosynthesis; FMN from riboflavin (ATP route): step 1/1.</text>
</comment>
<evidence type="ECO:0000256" key="1">
    <source>
        <dbReference type="ARBA" id="ARBA00004726"/>
    </source>
</evidence>
<evidence type="ECO:0000256" key="9">
    <source>
        <dbReference type="ARBA" id="ARBA00022827"/>
    </source>
</evidence>
<dbReference type="FunFam" id="3.40.50.620:FF:000021">
    <property type="entry name" value="Riboflavin biosynthesis protein"/>
    <property type="match status" value="1"/>
</dbReference>
<sequence length="316" mass="36223">MKVIMINHPHQYSKDDFPPMAIALGFFDGVHKGHQEVISTARKIAIENEWKSAVMTFDPHPSVVLGKERKTVQYITPLKDKIDLISTLEIDFLFVVRFTSAFSSLEPETFVKEYLINLNAKHVVGGFDYTYGRFGKGTMETLPIHGKGFFDVTTVDKLEDHHEKVSSTKIRQLLHDGEMIKAKDLLGRFYVTKGTVVHGEKRGRTLGFPTANIQLENDYLVPKIGIYAVRFNVAGRWYNGVCSVGYNPTFKVPGETMLSIEVHILDFDESIYGEEVQVEWHIYMRNEEKFNGIEELKLQISKDVQTAIEYFYELDK</sequence>
<dbReference type="InterPro" id="IPR023465">
    <property type="entry name" value="Riboflavin_kinase_dom_sf"/>
</dbReference>
<dbReference type="GO" id="GO:0009231">
    <property type="term" value="P:riboflavin biosynthetic process"/>
    <property type="evidence" value="ECO:0007669"/>
    <property type="project" value="InterPro"/>
</dbReference>
<evidence type="ECO:0000256" key="12">
    <source>
        <dbReference type="ARBA" id="ARBA00047880"/>
    </source>
</evidence>
<reference evidence="16 17" key="1">
    <citation type="submission" date="2021-05" db="EMBL/GenBank/DDBJ databases">
        <title>Novel Bacillus species.</title>
        <authorList>
            <person name="Liu G."/>
        </authorList>
    </citation>
    <scope>NUCLEOTIDE SEQUENCE [LARGE SCALE GENOMIC DNA]</scope>
    <source>
        <strain evidence="17">FJAT-49780</strain>
    </source>
</reference>
<keyword evidence="6 14" id="KW-0548">Nucleotidyltransferase</keyword>
<dbReference type="NCBIfam" id="NF004162">
    <property type="entry name" value="PRK05627.1-5"/>
    <property type="match status" value="1"/>
</dbReference>
<keyword evidence="3 14" id="KW-0285">Flavoprotein</keyword>
<evidence type="ECO:0000256" key="10">
    <source>
        <dbReference type="ARBA" id="ARBA00022840"/>
    </source>
</evidence>
<dbReference type="NCBIfam" id="NF004161">
    <property type="entry name" value="PRK05627.1-4"/>
    <property type="match status" value="1"/>
</dbReference>
<dbReference type="InterPro" id="IPR002606">
    <property type="entry name" value="Riboflavin_kinase_bac"/>
</dbReference>
<dbReference type="SMART" id="SM00904">
    <property type="entry name" value="Flavokinase"/>
    <property type="match status" value="1"/>
</dbReference>
<dbReference type="SUPFAM" id="SSF82114">
    <property type="entry name" value="Riboflavin kinase-like"/>
    <property type="match status" value="1"/>
</dbReference>
<dbReference type="EC" id="2.7.1.26" evidence="14"/>
<dbReference type="CDD" id="cd02064">
    <property type="entry name" value="FAD_synthetase_N"/>
    <property type="match status" value="1"/>
</dbReference>
<evidence type="ECO:0000256" key="3">
    <source>
        <dbReference type="ARBA" id="ARBA00022630"/>
    </source>
</evidence>
<evidence type="ECO:0000313" key="16">
    <source>
        <dbReference type="EMBL" id="MBS4194029.1"/>
    </source>
</evidence>
<dbReference type="InterPro" id="IPR015865">
    <property type="entry name" value="Riboflavin_kinase_bac/euk"/>
</dbReference>
<dbReference type="RefSeq" id="WP_213123252.1">
    <property type="nucleotide sequence ID" value="NZ_JAGYPG010000001.1"/>
</dbReference>
<evidence type="ECO:0000256" key="2">
    <source>
        <dbReference type="ARBA" id="ARBA00005201"/>
    </source>
</evidence>
<comment type="catalytic activity">
    <reaction evidence="13 14">
        <text>FMN + ATP + H(+) = FAD + diphosphate</text>
        <dbReference type="Rhea" id="RHEA:17237"/>
        <dbReference type="ChEBI" id="CHEBI:15378"/>
        <dbReference type="ChEBI" id="CHEBI:30616"/>
        <dbReference type="ChEBI" id="CHEBI:33019"/>
        <dbReference type="ChEBI" id="CHEBI:57692"/>
        <dbReference type="ChEBI" id="CHEBI:58210"/>
        <dbReference type="EC" id="2.7.7.2"/>
    </reaction>
</comment>
<dbReference type="Gene3D" id="2.40.30.30">
    <property type="entry name" value="Riboflavin kinase-like"/>
    <property type="match status" value="1"/>
</dbReference>
<evidence type="ECO:0000256" key="14">
    <source>
        <dbReference type="PIRNR" id="PIRNR004491"/>
    </source>
</evidence>
<keyword evidence="5 14" id="KW-0808">Transferase</keyword>
<evidence type="ECO:0000313" key="17">
    <source>
        <dbReference type="Proteomes" id="UP000681414"/>
    </source>
</evidence>
<evidence type="ECO:0000256" key="6">
    <source>
        <dbReference type="ARBA" id="ARBA00022695"/>
    </source>
</evidence>
<comment type="similarity">
    <text evidence="14">Belongs to the ribF family.</text>
</comment>
<dbReference type="InterPro" id="IPR023468">
    <property type="entry name" value="Riboflavin_kinase"/>
</dbReference>
<dbReference type="PIRSF" id="PIRSF004491">
    <property type="entry name" value="FAD_Synth"/>
    <property type="match status" value="1"/>
</dbReference>
<protein>
    <recommendedName>
        <fullName evidence="14">Riboflavin biosynthesis protein</fullName>
    </recommendedName>
    <domain>
        <recommendedName>
            <fullName evidence="14">Riboflavin kinase</fullName>
            <ecNumber evidence="14">2.7.1.26</ecNumber>
        </recommendedName>
        <alternativeName>
            <fullName evidence="14">Flavokinase</fullName>
        </alternativeName>
    </domain>
    <domain>
        <recommendedName>
            <fullName evidence="14">FMN adenylyltransferase</fullName>
            <ecNumber evidence="14">2.7.7.2</ecNumber>
        </recommendedName>
        <alternativeName>
            <fullName evidence="14">FAD pyrophosphorylase</fullName>
        </alternativeName>
        <alternativeName>
            <fullName evidence="14">FAD synthase</fullName>
        </alternativeName>
    </domain>
</protein>
<dbReference type="GO" id="GO:0009398">
    <property type="term" value="P:FMN biosynthetic process"/>
    <property type="evidence" value="ECO:0007669"/>
    <property type="project" value="UniProtKB-UniRule"/>
</dbReference>
<comment type="caution">
    <text evidence="16">The sequence shown here is derived from an EMBL/GenBank/DDBJ whole genome shotgun (WGS) entry which is preliminary data.</text>
</comment>
<dbReference type="NCBIfam" id="TIGR00083">
    <property type="entry name" value="ribF"/>
    <property type="match status" value="1"/>
</dbReference>
<dbReference type="PANTHER" id="PTHR22749:SF6">
    <property type="entry name" value="RIBOFLAVIN KINASE"/>
    <property type="match status" value="1"/>
</dbReference>
<gene>
    <name evidence="16" type="primary">ribF</name>
    <name evidence="16" type="ORF">KHA97_02925</name>
</gene>
<keyword evidence="11" id="KW-0511">Multifunctional enzyme</keyword>
<keyword evidence="4 14" id="KW-0288">FMN</keyword>
<dbReference type="GO" id="GO:0005524">
    <property type="term" value="F:ATP binding"/>
    <property type="evidence" value="ECO:0007669"/>
    <property type="project" value="UniProtKB-UniRule"/>
</dbReference>
<dbReference type="EC" id="2.7.7.2" evidence="14"/>
<evidence type="ECO:0000256" key="7">
    <source>
        <dbReference type="ARBA" id="ARBA00022741"/>
    </source>
</evidence>
<keyword evidence="7 14" id="KW-0547">Nucleotide-binding</keyword>
<dbReference type="PANTHER" id="PTHR22749">
    <property type="entry name" value="RIBOFLAVIN KINASE/FMN ADENYLYLTRANSFERASE"/>
    <property type="match status" value="1"/>
</dbReference>
<dbReference type="NCBIfam" id="TIGR00125">
    <property type="entry name" value="cyt_tran_rel"/>
    <property type="match status" value="1"/>
</dbReference>
<dbReference type="InterPro" id="IPR015864">
    <property type="entry name" value="FAD_synthase"/>
</dbReference>
<dbReference type="NCBIfam" id="NF004160">
    <property type="entry name" value="PRK05627.1-3"/>
    <property type="match status" value="1"/>
</dbReference>
<evidence type="ECO:0000256" key="13">
    <source>
        <dbReference type="ARBA" id="ARBA00049494"/>
    </source>
</evidence>
<dbReference type="SUPFAM" id="SSF52374">
    <property type="entry name" value="Nucleotidylyl transferase"/>
    <property type="match status" value="1"/>
</dbReference>
<comment type="pathway">
    <text evidence="1 14">Cofactor biosynthesis; FAD biosynthesis; FAD from FMN: step 1/1.</text>
</comment>
<keyword evidence="9 14" id="KW-0274">FAD</keyword>
<keyword evidence="10 14" id="KW-0067">ATP-binding</keyword>
<keyword evidence="8 14" id="KW-0418">Kinase</keyword>
<dbReference type="Pfam" id="PF01687">
    <property type="entry name" value="Flavokinase"/>
    <property type="match status" value="1"/>
</dbReference>
<comment type="catalytic activity">
    <reaction evidence="12 14">
        <text>riboflavin + ATP = FMN + ADP + H(+)</text>
        <dbReference type="Rhea" id="RHEA:14357"/>
        <dbReference type="ChEBI" id="CHEBI:15378"/>
        <dbReference type="ChEBI" id="CHEBI:30616"/>
        <dbReference type="ChEBI" id="CHEBI:57986"/>
        <dbReference type="ChEBI" id="CHEBI:58210"/>
        <dbReference type="ChEBI" id="CHEBI:456216"/>
        <dbReference type="EC" id="2.7.1.26"/>
    </reaction>
</comment>
<dbReference type="EMBL" id="JAGYPG010000001">
    <property type="protein sequence ID" value="MBS4194029.1"/>
    <property type="molecule type" value="Genomic_DNA"/>
</dbReference>
<keyword evidence="17" id="KW-1185">Reference proteome</keyword>